<evidence type="ECO:0000313" key="2">
    <source>
        <dbReference type="EMBL" id="RSX52686.1"/>
    </source>
</evidence>
<dbReference type="InterPro" id="IPR010359">
    <property type="entry name" value="IrrE_HExxH"/>
</dbReference>
<evidence type="ECO:0000313" key="3">
    <source>
        <dbReference type="Proteomes" id="UP000288607"/>
    </source>
</evidence>
<dbReference type="InterPro" id="IPR052345">
    <property type="entry name" value="Rad_response_metalloprotease"/>
</dbReference>
<accession>A0A430FIL7</accession>
<keyword evidence="3" id="KW-1185">Reference proteome</keyword>
<organism evidence="2 3">
    <name type="scientific">Bifidobacterium callimiconis</name>
    <dbReference type="NCBI Taxonomy" id="2306973"/>
    <lineage>
        <taxon>Bacteria</taxon>
        <taxon>Bacillati</taxon>
        <taxon>Actinomycetota</taxon>
        <taxon>Actinomycetes</taxon>
        <taxon>Bifidobacteriales</taxon>
        <taxon>Bifidobacteriaceae</taxon>
        <taxon>Bifidobacterium</taxon>
    </lineage>
</organism>
<dbReference type="RefSeq" id="WP_126029379.1">
    <property type="nucleotide sequence ID" value="NZ_QXGJ01000001.1"/>
</dbReference>
<dbReference type="OrthoDB" id="9794834at2"/>
<feature type="domain" description="IrrE N-terminal-like" evidence="1">
    <location>
        <begin position="65"/>
        <end position="156"/>
    </location>
</feature>
<dbReference type="Gene3D" id="1.10.10.2910">
    <property type="match status" value="1"/>
</dbReference>
<sequence>MAKLVWQDARERAQNVLDNYWDGRFPVKIATISRAMGVTPYQASLPAGVSGMVVKKPKEPARSYVESSESETRRRFTLAHELGHYVERVEVSDDDDFSFAEKREPGRYDLHEFYADEFAGALLMPEEHFLNMLDEGRSLIDIAAKFGVSLDAARKRRERLEKNPPQKD</sequence>
<evidence type="ECO:0000259" key="1">
    <source>
        <dbReference type="Pfam" id="PF06114"/>
    </source>
</evidence>
<dbReference type="PANTHER" id="PTHR43236:SF2">
    <property type="entry name" value="BLL0069 PROTEIN"/>
    <property type="match status" value="1"/>
</dbReference>
<dbReference type="Proteomes" id="UP000288607">
    <property type="component" value="Unassembled WGS sequence"/>
</dbReference>
<dbReference type="AlphaFoldDB" id="A0A430FIL7"/>
<reference evidence="2 3" key="1">
    <citation type="submission" date="2018-09" db="EMBL/GenBank/DDBJ databases">
        <title>Characterization of the phylogenetic diversity of five novel species belonging to the genus Bifidobacterium.</title>
        <authorList>
            <person name="Lugli G.A."/>
            <person name="Duranti S."/>
            <person name="Milani C."/>
        </authorList>
    </citation>
    <scope>NUCLEOTIDE SEQUENCE [LARGE SCALE GENOMIC DNA]</scope>
    <source>
        <strain evidence="2 3">2028B</strain>
    </source>
</reference>
<dbReference type="PANTHER" id="PTHR43236">
    <property type="entry name" value="ANTITOXIN HIGA1"/>
    <property type="match status" value="1"/>
</dbReference>
<protein>
    <submittedName>
        <fullName evidence="2">IrrE N-terminal-like domain-containing protein</fullName>
    </submittedName>
</protein>
<gene>
    <name evidence="2" type="ORF">D2E23_0414</name>
</gene>
<comment type="caution">
    <text evidence="2">The sequence shown here is derived from an EMBL/GenBank/DDBJ whole genome shotgun (WGS) entry which is preliminary data.</text>
</comment>
<name>A0A430FIL7_9BIFI</name>
<dbReference type="EMBL" id="QXGJ01000001">
    <property type="protein sequence ID" value="RSX52686.1"/>
    <property type="molecule type" value="Genomic_DNA"/>
</dbReference>
<proteinExistence type="predicted"/>
<dbReference type="Pfam" id="PF06114">
    <property type="entry name" value="Peptidase_M78"/>
    <property type="match status" value="1"/>
</dbReference>